<evidence type="ECO:0000256" key="3">
    <source>
        <dbReference type="ARBA" id="ARBA00013081"/>
    </source>
</evidence>
<evidence type="ECO:0000256" key="6">
    <source>
        <dbReference type="ARBA" id="ARBA00022842"/>
    </source>
</evidence>
<evidence type="ECO:0000313" key="12">
    <source>
        <dbReference type="Proteomes" id="UP000815325"/>
    </source>
</evidence>
<evidence type="ECO:0000256" key="7">
    <source>
        <dbReference type="ARBA" id="ARBA00022912"/>
    </source>
</evidence>
<evidence type="ECO:0000256" key="8">
    <source>
        <dbReference type="ARBA" id="ARBA00023211"/>
    </source>
</evidence>
<keyword evidence="8" id="KW-0464">Manganese</keyword>
<dbReference type="Gene3D" id="3.60.40.10">
    <property type="entry name" value="PPM-type phosphatase domain"/>
    <property type="match status" value="2"/>
</dbReference>
<dbReference type="SMART" id="SM00332">
    <property type="entry name" value="PP2Cc"/>
    <property type="match status" value="1"/>
</dbReference>
<gene>
    <name evidence="11" type="ORF">DUNSADRAFT_6281</name>
</gene>
<evidence type="ECO:0000256" key="5">
    <source>
        <dbReference type="ARBA" id="ARBA00022801"/>
    </source>
</evidence>
<dbReference type="InterPro" id="IPR036457">
    <property type="entry name" value="PPM-type-like_dom_sf"/>
</dbReference>
<dbReference type="EC" id="3.1.3.16" evidence="3"/>
<evidence type="ECO:0000256" key="1">
    <source>
        <dbReference type="ARBA" id="ARBA00001936"/>
    </source>
</evidence>
<keyword evidence="6" id="KW-0460">Magnesium</keyword>
<evidence type="ECO:0000256" key="2">
    <source>
        <dbReference type="ARBA" id="ARBA00001946"/>
    </source>
</evidence>
<dbReference type="PANTHER" id="PTHR13832:SF840">
    <property type="entry name" value="PROTEIN PHOSPHATASE 2C 60-RELATED"/>
    <property type="match status" value="1"/>
</dbReference>
<comment type="cofactor">
    <cofactor evidence="1">
        <name>Mn(2+)</name>
        <dbReference type="ChEBI" id="CHEBI:29035"/>
    </cofactor>
</comment>
<dbReference type="SUPFAM" id="SSF81606">
    <property type="entry name" value="PP2C-like"/>
    <property type="match status" value="1"/>
</dbReference>
<dbReference type="Proteomes" id="UP000815325">
    <property type="component" value="Unassembled WGS sequence"/>
</dbReference>
<dbReference type="InterPro" id="IPR015655">
    <property type="entry name" value="PP2C"/>
</dbReference>
<name>A0ABQ7FTW0_DUNSA</name>
<comment type="caution">
    <text evidence="11">The sequence shown here is derived from an EMBL/GenBank/DDBJ whole genome shotgun (WGS) entry which is preliminary data.</text>
</comment>
<comment type="similarity">
    <text evidence="9">Belongs to the PP2C family.</text>
</comment>
<dbReference type="PROSITE" id="PS51746">
    <property type="entry name" value="PPM_2"/>
    <property type="match status" value="1"/>
</dbReference>
<dbReference type="PANTHER" id="PTHR13832">
    <property type="entry name" value="PROTEIN PHOSPHATASE 2C"/>
    <property type="match status" value="1"/>
</dbReference>
<keyword evidence="7 9" id="KW-0904">Protein phosphatase</keyword>
<evidence type="ECO:0000256" key="4">
    <source>
        <dbReference type="ARBA" id="ARBA00022723"/>
    </source>
</evidence>
<evidence type="ECO:0000313" key="11">
    <source>
        <dbReference type="EMBL" id="KAF5825869.1"/>
    </source>
</evidence>
<keyword evidence="5 9" id="KW-0378">Hydrolase</keyword>
<dbReference type="Pfam" id="PF00481">
    <property type="entry name" value="PP2C"/>
    <property type="match status" value="2"/>
</dbReference>
<protein>
    <recommendedName>
        <fullName evidence="3">protein-serine/threonine phosphatase</fullName>
        <ecNumber evidence="3">3.1.3.16</ecNumber>
    </recommendedName>
</protein>
<accession>A0ABQ7FTW0</accession>
<keyword evidence="4" id="KW-0479">Metal-binding</keyword>
<organism evidence="11 12">
    <name type="scientific">Dunaliella salina</name>
    <name type="common">Green alga</name>
    <name type="synonym">Protococcus salinus</name>
    <dbReference type="NCBI Taxonomy" id="3046"/>
    <lineage>
        <taxon>Eukaryota</taxon>
        <taxon>Viridiplantae</taxon>
        <taxon>Chlorophyta</taxon>
        <taxon>core chlorophytes</taxon>
        <taxon>Chlorophyceae</taxon>
        <taxon>CS clade</taxon>
        <taxon>Chlamydomonadales</taxon>
        <taxon>Dunaliellaceae</taxon>
        <taxon>Dunaliella</taxon>
    </lineage>
</organism>
<dbReference type="EMBL" id="MU071787">
    <property type="protein sequence ID" value="KAF5825869.1"/>
    <property type="molecule type" value="Genomic_DNA"/>
</dbReference>
<evidence type="ECO:0000259" key="10">
    <source>
        <dbReference type="PROSITE" id="PS51746"/>
    </source>
</evidence>
<feature type="domain" description="PPM-type phosphatase" evidence="10">
    <location>
        <begin position="23"/>
        <end position="139"/>
    </location>
</feature>
<comment type="cofactor">
    <cofactor evidence="2">
        <name>Mg(2+)</name>
        <dbReference type="ChEBI" id="CHEBI:18420"/>
    </cofactor>
</comment>
<dbReference type="InterPro" id="IPR000222">
    <property type="entry name" value="PP2C_BS"/>
</dbReference>
<keyword evidence="12" id="KW-1185">Reference proteome</keyword>
<proteinExistence type="inferred from homology"/>
<sequence>MGAYLSQPITSKEEFDGRGKSVDFGGSAMQGWRRTMEDSHLARCLENAPGAPPLSLFGVFDGHGGAEVAKFCERYMVDEFLRLREQETDLGAALVKSFHRMDDMLRDSRVNGNLNLSRAIGDLKYKSSNELPAKDQVPD</sequence>
<dbReference type="PROSITE" id="PS01032">
    <property type="entry name" value="PPM_1"/>
    <property type="match status" value="1"/>
</dbReference>
<evidence type="ECO:0000256" key="9">
    <source>
        <dbReference type="RuleBase" id="RU003465"/>
    </source>
</evidence>
<dbReference type="InterPro" id="IPR001932">
    <property type="entry name" value="PPM-type_phosphatase-like_dom"/>
</dbReference>
<reference evidence="11" key="1">
    <citation type="submission" date="2017-08" db="EMBL/GenBank/DDBJ databases">
        <authorList>
            <person name="Polle J.E."/>
            <person name="Barry K."/>
            <person name="Cushman J."/>
            <person name="Schmutz J."/>
            <person name="Tran D."/>
            <person name="Hathwaick L.T."/>
            <person name="Yim W.C."/>
            <person name="Jenkins J."/>
            <person name="Mckie-Krisberg Z.M."/>
            <person name="Prochnik S."/>
            <person name="Lindquist E."/>
            <person name="Dockter R.B."/>
            <person name="Adam C."/>
            <person name="Molina H."/>
            <person name="Bunkerborg J."/>
            <person name="Jin E."/>
            <person name="Buchheim M."/>
            <person name="Magnuson J."/>
        </authorList>
    </citation>
    <scope>NUCLEOTIDE SEQUENCE</scope>
    <source>
        <strain evidence="11">CCAP 19/18</strain>
    </source>
</reference>